<dbReference type="Gene3D" id="3.30.70.270">
    <property type="match status" value="1"/>
</dbReference>
<dbReference type="SUPFAM" id="SSF55073">
    <property type="entry name" value="Nucleotide cyclase"/>
    <property type="match status" value="1"/>
</dbReference>
<dbReference type="RefSeq" id="WP_123420261.1">
    <property type="nucleotide sequence ID" value="NZ_RJUL01000001.1"/>
</dbReference>
<dbReference type="Pfam" id="PF00990">
    <property type="entry name" value="GGDEF"/>
    <property type="match status" value="1"/>
</dbReference>
<proteinExistence type="predicted"/>
<dbReference type="Pfam" id="PF01590">
    <property type="entry name" value="GAF"/>
    <property type="match status" value="1"/>
</dbReference>
<dbReference type="CDD" id="cd01949">
    <property type="entry name" value="GGDEF"/>
    <property type="match status" value="1"/>
</dbReference>
<organism evidence="2 3">
    <name type="scientific">Gallaecimonas pentaromativorans</name>
    <dbReference type="NCBI Taxonomy" id="584787"/>
    <lineage>
        <taxon>Bacteria</taxon>
        <taxon>Pseudomonadati</taxon>
        <taxon>Pseudomonadota</taxon>
        <taxon>Gammaproteobacteria</taxon>
        <taxon>Enterobacterales</taxon>
        <taxon>Gallaecimonadaceae</taxon>
        <taxon>Gallaecimonas</taxon>
    </lineage>
</organism>
<dbReference type="PROSITE" id="PS50887">
    <property type="entry name" value="GGDEF"/>
    <property type="match status" value="1"/>
</dbReference>
<evidence type="ECO:0000259" key="1">
    <source>
        <dbReference type="PROSITE" id="PS50887"/>
    </source>
</evidence>
<dbReference type="InterPro" id="IPR043128">
    <property type="entry name" value="Rev_trsase/Diguanyl_cyclase"/>
</dbReference>
<dbReference type="InterPro" id="IPR029787">
    <property type="entry name" value="Nucleotide_cyclase"/>
</dbReference>
<evidence type="ECO:0000313" key="3">
    <source>
        <dbReference type="Proteomes" id="UP000268033"/>
    </source>
</evidence>
<dbReference type="SMART" id="SM00065">
    <property type="entry name" value="GAF"/>
    <property type="match status" value="1"/>
</dbReference>
<dbReference type="Proteomes" id="UP000268033">
    <property type="component" value="Unassembled WGS sequence"/>
</dbReference>
<accession>A0A3N1PU93</accession>
<protein>
    <submittedName>
        <fullName evidence="2">Diguanylate cyclase with GAF sensor</fullName>
    </submittedName>
</protein>
<sequence>MLAPVVPSNEPERLASLERSGLLKSGEDPRFTRIVSLAAKMFKVPTALISLVTEKEQRFKAKEGMSGNATPRSTSFCGHVVARAAPMVVEDATQDARFFDNPLVTGPPDIRFYAGHPIYFEGQILGTLCLISPQTRRFSEEDAETLASLASWVENEVRLNAITQERNQLSGELEVAHRQAMTDHLTGAWTRRILPTQVASDVSRRTAVHQASTAVAVDLDCFKGINDELGHDVGDAVLVELVARLGHNLRSNDLVIRLGGDEFLLYLGSCPLEEAEKLAARLLDAICLQPVVINDELSVPISISLGIGSSNQLELDALIALADDALYDSKRKGRRCYSSRQLYR</sequence>
<dbReference type="AlphaFoldDB" id="A0A3N1PU93"/>
<dbReference type="PANTHER" id="PTHR43102">
    <property type="entry name" value="SLR1143 PROTEIN"/>
    <property type="match status" value="1"/>
</dbReference>
<dbReference type="InterPro" id="IPR000160">
    <property type="entry name" value="GGDEF_dom"/>
</dbReference>
<dbReference type="SMART" id="SM00267">
    <property type="entry name" value="GGDEF"/>
    <property type="match status" value="1"/>
</dbReference>
<dbReference type="InterPro" id="IPR029016">
    <property type="entry name" value="GAF-like_dom_sf"/>
</dbReference>
<dbReference type="STRING" id="584787.GCA_001247655_02166"/>
<gene>
    <name evidence="2" type="ORF">EDC28_10123</name>
</gene>
<feature type="domain" description="GGDEF" evidence="1">
    <location>
        <begin position="210"/>
        <end position="342"/>
    </location>
</feature>
<keyword evidence="3" id="KW-1185">Reference proteome</keyword>
<dbReference type="EMBL" id="RJUL01000001">
    <property type="protein sequence ID" value="ROQ30337.1"/>
    <property type="molecule type" value="Genomic_DNA"/>
</dbReference>
<dbReference type="Gene3D" id="3.30.450.40">
    <property type="match status" value="1"/>
</dbReference>
<evidence type="ECO:0000313" key="2">
    <source>
        <dbReference type="EMBL" id="ROQ30337.1"/>
    </source>
</evidence>
<dbReference type="InterPro" id="IPR003018">
    <property type="entry name" value="GAF"/>
</dbReference>
<dbReference type="NCBIfam" id="TIGR00254">
    <property type="entry name" value="GGDEF"/>
    <property type="match status" value="1"/>
</dbReference>
<name>A0A3N1PU93_9GAMM</name>
<comment type="caution">
    <text evidence="2">The sequence shown here is derived from an EMBL/GenBank/DDBJ whole genome shotgun (WGS) entry which is preliminary data.</text>
</comment>
<reference evidence="2 3" key="1">
    <citation type="submission" date="2018-11" db="EMBL/GenBank/DDBJ databases">
        <title>Genomic Encyclopedia of Type Strains, Phase IV (KMG-IV): sequencing the most valuable type-strain genomes for metagenomic binning, comparative biology and taxonomic classification.</title>
        <authorList>
            <person name="Goeker M."/>
        </authorList>
    </citation>
    <scope>NUCLEOTIDE SEQUENCE [LARGE SCALE GENOMIC DNA]</scope>
    <source>
        <strain evidence="2 3">DSM 21945</strain>
    </source>
</reference>
<dbReference type="PANTHER" id="PTHR43102:SF2">
    <property type="entry name" value="GAF DOMAIN-CONTAINING PROTEIN"/>
    <property type="match status" value="1"/>
</dbReference>
<dbReference type="SUPFAM" id="SSF55781">
    <property type="entry name" value="GAF domain-like"/>
    <property type="match status" value="1"/>
</dbReference>